<gene>
    <name evidence="5" type="ORF">METZ01_LOCUS108104</name>
</gene>
<evidence type="ECO:0000256" key="2">
    <source>
        <dbReference type="ARBA" id="ARBA00022801"/>
    </source>
</evidence>
<dbReference type="InterPro" id="IPR041796">
    <property type="entry name" value="Mre11_N"/>
</dbReference>
<dbReference type="InterPro" id="IPR004843">
    <property type="entry name" value="Calcineurin-like_PHP"/>
</dbReference>
<evidence type="ECO:0000313" key="5">
    <source>
        <dbReference type="EMBL" id="SVA55250.1"/>
    </source>
</evidence>
<dbReference type="GO" id="GO:0004527">
    <property type="term" value="F:exonuclease activity"/>
    <property type="evidence" value="ECO:0007669"/>
    <property type="project" value="UniProtKB-KW"/>
</dbReference>
<dbReference type="CDD" id="cd00840">
    <property type="entry name" value="MPP_Mre11_N"/>
    <property type="match status" value="1"/>
</dbReference>
<keyword evidence="2" id="KW-0378">Hydrolase</keyword>
<protein>
    <recommendedName>
        <fullName evidence="4">Calcineurin-like phosphoesterase domain-containing protein</fullName>
    </recommendedName>
</protein>
<dbReference type="SUPFAM" id="SSF56300">
    <property type="entry name" value="Metallo-dependent phosphatases"/>
    <property type="match status" value="1"/>
</dbReference>
<dbReference type="InterPro" id="IPR050535">
    <property type="entry name" value="DNA_Repair-Maintenance_Comp"/>
</dbReference>
<feature type="domain" description="Calcineurin-like phosphoesterase" evidence="4">
    <location>
        <begin position="1"/>
        <end position="192"/>
    </location>
</feature>
<name>A0A381WS05_9ZZZZ</name>
<reference evidence="5" key="1">
    <citation type="submission" date="2018-05" db="EMBL/GenBank/DDBJ databases">
        <authorList>
            <person name="Lanie J.A."/>
            <person name="Ng W.-L."/>
            <person name="Kazmierczak K.M."/>
            <person name="Andrzejewski T.M."/>
            <person name="Davidsen T.M."/>
            <person name="Wayne K.J."/>
            <person name="Tettelin H."/>
            <person name="Glass J.I."/>
            <person name="Rusch D."/>
            <person name="Podicherti R."/>
            <person name="Tsui H.-C.T."/>
            <person name="Winkler M.E."/>
        </authorList>
    </citation>
    <scope>NUCLEOTIDE SEQUENCE</scope>
</reference>
<dbReference type="Pfam" id="PF00149">
    <property type="entry name" value="Metallophos"/>
    <property type="match status" value="1"/>
</dbReference>
<dbReference type="PANTHER" id="PTHR30337:SF0">
    <property type="entry name" value="NUCLEASE SBCCD SUBUNIT D"/>
    <property type="match status" value="1"/>
</dbReference>
<proteinExistence type="predicted"/>
<dbReference type="EMBL" id="UINC01012683">
    <property type="protein sequence ID" value="SVA55250.1"/>
    <property type="molecule type" value="Genomic_DNA"/>
</dbReference>
<dbReference type="AlphaFoldDB" id="A0A381WS05"/>
<dbReference type="InterPro" id="IPR029052">
    <property type="entry name" value="Metallo-depent_PP-like"/>
</dbReference>
<keyword evidence="3" id="KW-0269">Exonuclease</keyword>
<evidence type="ECO:0000256" key="1">
    <source>
        <dbReference type="ARBA" id="ARBA00022722"/>
    </source>
</evidence>
<organism evidence="5">
    <name type="scientific">marine metagenome</name>
    <dbReference type="NCBI Taxonomy" id="408172"/>
    <lineage>
        <taxon>unclassified sequences</taxon>
        <taxon>metagenomes</taxon>
        <taxon>ecological metagenomes</taxon>
    </lineage>
</organism>
<keyword evidence="1" id="KW-0540">Nuclease</keyword>
<accession>A0A381WS05</accession>
<sequence length="379" mass="43809">MKFSHISDTHLGQYRSKKEREDDTYDAFKQAIEISIKDKVDFVIFSGDIFDKAQPPNDAILLMMQQLNHLKENGIESYFVLGDHDQPKQSGQNPIHWLYSSLTKVSHHLGDGKPVYFKNVLLVGFDHHNDGYDIERLQEEFKKIDLVAKEHDGHKIIVLHQGLNEAHEYAGQLNANDLPKNFTYYAIGDIHEKFGPKKYEFLGGPLAYPGSTEISSTEPIKETKKGFFEVDLSSAEAIPKWIDLDIRPRFEIETSVDELHAKIDEVISKIDESRKPLVSLKITDVHDWKSIHQEIARLDEHILDKSIRLKYDEKQYPLSLEDTGNIDEEFKRLAVTNIGQELANLALDTLYPSLNEKNKREVKEIIIENFEKFKEEHKK</sequence>
<evidence type="ECO:0000259" key="4">
    <source>
        <dbReference type="Pfam" id="PF00149"/>
    </source>
</evidence>
<evidence type="ECO:0000256" key="3">
    <source>
        <dbReference type="ARBA" id="ARBA00022839"/>
    </source>
</evidence>
<dbReference type="Gene3D" id="3.60.21.10">
    <property type="match status" value="1"/>
</dbReference>
<dbReference type="PANTHER" id="PTHR30337">
    <property type="entry name" value="COMPONENT OF ATP-DEPENDENT DSDNA EXONUCLEASE"/>
    <property type="match status" value="1"/>
</dbReference>